<proteinExistence type="predicted"/>
<dbReference type="AlphaFoldDB" id="A0A5C6LHZ1"/>
<reference evidence="2 3" key="1">
    <citation type="submission" date="2019-08" db="EMBL/GenBank/DDBJ databases">
        <title>Whole genome sequencing of chitin degrading bacteria Chitinophaga pinensis YS16.</title>
        <authorList>
            <person name="Singh R.P."/>
            <person name="Manchanda G."/>
            <person name="Maurya I.K."/>
            <person name="Joshi N.K."/>
            <person name="Srivastava A.K."/>
        </authorList>
    </citation>
    <scope>NUCLEOTIDE SEQUENCE [LARGE SCALE GENOMIC DNA]</scope>
    <source>
        <strain evidence="2 3">YS-16</strain>
    </source>
</reference>
<evidence type="ECO:0000313" key="2">
    <source>
        <dbReference type="EMBL" id="TWV90286.1"/>
    </source>
</evidence>
<dbReference type="Pfam" id="PF14905">
    <property type="entry name" value="OMP_b-brl_3"/>
    <property type="match status" value="1"/>
</dbReference>
<organism evidence="2 3">
    <name type="scientific">Chitinophaga pinensis</name>
    <dbReference type="NCBI Taxonomy" id="79329"/>
    <lineage>
        <taxon>Bacteria</taxon>
        <taxon>Pseudomonadati</taxon>
        <taxon>Bacteroidota</taxon>
        <taxon>Chitinophagia</taxon>
        <taxon>Chitinophagales</taxon>
        <taxon>Chitinophagaceae</taxon>
        <taxon>Chitinophaga</taxon>
    </lineage>
</organism>
<dbReference type="EMBL" id="VOHS01000083">
    <property type="protein sequence ID" value="TWV90286.1"/>
    <property type="molecule type" value="Genomic_DNA"/>
</dbReference>
<protein>
    <submittedName>
        <fullName evidence="2">Outer membrane beta-barrel protein</fullName>
    </submittedName>
</protein>
<accession>A0A5C6LHZ1</accession>
<evidence type="ECO:0000259" key="1">
    <source>
        <dbReference type="Pfam" id="PF14905"/>
    </source>
</evidence>
<gene>
    <name evidence="2" type="ORF">FEF09_29565</name>
</gene>
<feature type="domain" description="Outer membrane protein beta-barrel" evidence="1">
    <location>
        <begin position="2"/>
        <end position="82"/>
    </location>
</feature>
<keyword evidence="3" id="KW-1185">Reference proteome</keyword>
<dbReference type="Proteomes" id="UP000318815">
    <property type="component" value="Unassembled WGS sequence"/>
</dbReference>
<dbReference type="InterPro" id="IPR041700">
    <property type="entry name" value="OMP_b-brl_3"/>
</dbReference>
<dbReference type="RefSeq" id="WP_146308425.1">
    <property type="nucleotide sequence ID" value="NZ_VOHS01000083.1"/>
</dbReference>
<sequence>MKAELSGRYESPVYQGVYHVDRTSDISLGFSKSILKQQGTIKLAFADIFYKNPYILDIAYLQQRNGMIQKNDTRNVSVAFSYKFGKNTFSSRKRQTASEEERKRVN</sequence>
<name>A0A5C6LHZ1_9BACT</name>
<comment type="caution">
    <text evidence="2">The sequence shown here is derived from an EMBL/GenBank/DDBJ whole genome shotgun (WGS) entry which is preliminary data.</text>
</comment>
<dbReference type="OrthoDB" id="905812at2"/>
<evidence type="ECO:0000313" key="3">
    <source>
        <dbReference type="Proteomes" id="UP000318815"/>
    </source>
</evidence>